<dbReference type="AlphaFoldDB" id="A0A2W5QPE0"/>
<reference evidence="2 3" key="1">
    <citation type="submission" date="2017-08" db="EMBL/GenBank/DDBJ databases">
        <title>Infants hospitalized years apart are colonized by the same room-sourced microbial strains.</title>
        <authorList>
            <person name="Brooks B."/>
            <person name="Olm M.R."/>
            <person name="Firek B.A."/>
            <person name="Baker R."/>
            <person name="Thomas B.C."/>
            <person name="Morowitz M.J."/>
            <person name="Banfield J.F."/>
        </authorList>
    </citation>
    <scope>NUCLEOTIDE SEQUENCE [LARGE SCALE GENOMIC DNA]</scope>
    <source>
        <strain evidence="2">S2_005_002_R2_33</strain>
    </source>
</reference>
<name>A0A2W5QPE0_9SPHN</name>
<organism evidence="2 3">
    <name type="scientific">Novosphingobium pentaromativorans</name>
    <dbReference type="NCBI Taxonomy" id="205844"/>
    <lineage>
        <taxon>Bacteria</taxon>
        <taxon>Pseudomonadati</taxon>
        <taxon>Pseudomonadota</taxon>
        <taxon>Alphaproteobacteria</taxon>
        <taxon>Sphingomonadales</taxon>
        <taxon>Sphingomonadaceae</taxon>
        <taxon>Novosphingobium</taxon>
    </lineage>
</organism>
<comment type="caution">
    <text evidence="2">The sequence shown here is derived from an EMBL/GenBank/DDBJ whole genome shotgun (WGS) entry which is preliminary data.</text>
</comment>
<evidence type="ECO:0000256" key="1">
    <source>
        <dbReference type="SAM" id="SignalP"/>
    </source>
</evidence>
<dbReference type="Proteomes" id="UP000249082">
    <property type="component" value="Unassembled WGS sequence"/>
</dbReference>
<dbReference type="EMBL" id="QFPX01000016">
    <property type="protein sequence ID" value="PZQ53340.1"/>
    <property type="molecule type" value="Genomic_DNA"/>
</dbReference>
<evidence type="ECO:0000313" key="2">
    <source>
        <dbReference type="EMBL" id="PZQ53340.1"/>
    </source>
</evidence>
<protein>
    <submittedName>
        <fullName evidence="2">Uncharacterized protein</fullName>
    </submittedName>
</protein>
<sequence>MILAAIRKVEQVRMVRRFLGIALGAATAVALSAQPAWAGSGNKARLVSCDQSDCLLVSGSRADPGMLVRVNGHPVEAKGGRDWKVLLPVQDVRAWSLPGAREITVTTTQPGTSDPVTNQVDLPIGMLGSITELAYLVIPQR</sequence>
<feature type="signal peptide" evidence="1">
    <location>
        <begin position="1"/>
        <end position="38"/>
    </location>
</feature>
<accession>A0A2W5QPE0</accession>
<gene>
    <name evidence="2" type="ORF">DI555_17015</name>
</gene>
<proteinExistence type="predicted"/>
<keyword evidence="1" id="KW-0732">Signal</keyword>
<evidence type="ECO:0000313" key="3">
    <source>
        <dbReference type="Proteomes" id="UP000249082"/>
    </source>
</evidence>
<feature type="chain" id="PRO_5015871959" evidence="1">
    <location>
        <begin position="39"/>
        <end position="141"/>
    </location>
</feature>